<feature type="region of interest" description="Disordered" evidence="1">
    <location>
        <begin position="248"/>
        <end position="306"/>
    </location>
</feature>
<dbReference type="Proteomes" id="UP000041254">
    <property type="component" value="Unassembled WGS sequence"/>
</dbReference>
<dbReference type="InterPro" id="IPR043198">
    <property type="entry name" value="Cyclin/Ssn8"/>
</dbReference>
<dbReference type="SUPFAM" id="SSF47954">
    <property type="entry name" value="Cyclin-like"/>
    <property type="match status" value="2"/>
</dbReference>
<dbReference type="InterPro" id="IPR036915">
    <property type="entry name" value="Cyclin-like_sf"/>
</dbReference>
<dbReference type="PANTHER" id="PTHR10026">
    <property type="entry name" value="CYCLIN"/>
    <property type="match status" value="1"/>
</dbReference>
<dbReference type="STRING" id="1169540.A0A0G4FBZ2"/>
<evidence type="ECO:0000256" key="1">
    <source>
        <dbReference type="SAM" id="MobiDB-lite"/>
    </source>
</evidence>
<organism evidence="2 3">
    <name type="scientific">Vitrella brassicaformis (strain CCMP3155)</name>
    <dbReference type="NCBI Taxonomy" id="1169540"/>
    <lineage>
        <taxon>Eukaryota</taxon>
        <taxon>Sar</taxon>
        <taxon>Alveolata</taxon>
        <taxon>Colpodellida</taxon>
        <taxon>Vitrellaceae</taxon>
        <taxon>Vitrella</taxon>
    </lineage>
</organism>
<dbReference type="AlphaFoldDB" id="A0A0G4FBZ2"/>
<dbReference type="EMBL" id="CDMY01000405">
    <property type="protein sequence ID" value="CEM10770.1"/>
    <property type="molecule type" value="Genomic_DNA"/>
</dbReference>
<feature type="compositionally biased region" description="Basic and acidic residues" evidence="1">
    <location>
        <begin position="281"/>
        <end position="293"/>
    </location>
</feature>
<dbReference type="VEuPathDB" id="CryptoDB:Vbra_15020"/>
<dbReference type="GO" id="GO:0016538">
    <property type="term" value="F:cyclin-dependent protein serine/threonine kinase regulator activity"/>
    <property type="evidence" value="ECO:0007669"/>
    <property type="project" value="InterPro"/>
</dbReference>
<sequence>MEFHSHRLHRWDDARERRLAAFRREFGLRIQQIAMDLRMEQPSISTALLFFQRFYTLREPSELDAWRILPPCLFLAAKVCEDGKKLREIINCCEHFRTDGKGKTLQMEEYWKSRDEALHLEQMVIRTLSFDLDMTKAYTLLLNLAVMLGRIDGSSGLSTTGSHSLIPSLAWTLINDLFCSSLFVHYPPDLVCLAAVIVTKRLAQTEEFGRVLATRSEDRPCEGLAIDDQHIWEAIRLLAQNGVDVTRRTSIAQEGKQGPSARAMGGTEGAGSSPKRRRVEGRKVGEGQDRGEGDAPAAAAGADEMAVDAVGQRREEEISEPIATLRELCGRVIEFYLDAYGSGDSAAGAGEGETQTGCTVRQEKMA</sequence>
<dbReference type="Gene3D" id="1.10.472.10">
    <property type="entry name" value="Cyclin-like"/>
    <property type="match status" value="2"/>
</dbReference>
<evidence type="ECO:0000313" key="3">
    <source>
        <dbReference type="Proteomes" id="UP000041254"/>
    </source>
</evidence>
<reference evidence="2 3" key="1">
    <citation type="submission" date="2014-11" db="EMBL/GenBank/DDBJ databases">
        <authorList>
            <person name="Zhu J."/>
            <person name="Qi W."/>
            <person name="Song R."/>
        </authorList>
    </citation>
    <scope>NUCLEOTIDE SEQUENCE [LARGE SCALE GENOMIC DNA]</scope>
</reference>
<dbReference type="OrthoDB" id="431190at2759"/>
<feature type="compositionally biased region" description="Low complexity" evidence="1">
    <location>
        <begin position="294"/>
        <end position="306"/>
    </location>
</feature>
<protein>
    <submittedName>
        <fullName evidence="2">Uncharacterized protein</fullName>
    </submittedName>
</protein>
<name>A0A0G4FBZ2_VITBC</name>
<gene>
    <name evidence="2" type="ORF">Vbra_15020</name>
</gene>
<feature type="region of interest" description="Disordered" evidence="1">
    <location>
        <begin position="345"/>
        <end position="366"/>
    </location>
</feature>
<dbReference type="GO" id="GO:0006357">
    <property type="term" value="P:regulation of transcription by RNA polymerase II"/>
    <property type="evidence" value="ECO:0007669"/>
    <property type="project" value="InterPro"/>
</dbReference>
<dbReference type="InParanoid" id="A0A0G4FBZ2"/>
<accession>A0A0G4FBZ2</accession>
<proteinExistence type="predicted"/>
<evidence type="ECO:0000313" key="2">
    <source>
        <dbReference type="EMBL" id="CEM10770.1"/>
    </source>
</evidence>
<keyword evidence="3" id="KW-1185">Reference proteome</keyword>